<dbReference type="InterPro" id="IPR001584">
    <property type="entry name" value="Integrase_cat-core"/>
</dbReference>
<keyword evidence="2" id="KW-0479">Metal-binding</keyword>
<feature type="region of interest" description="Disordered" evidence="3">
    <location>
        <begin position="123"/>
        <end position="182"/>
    </location>
</feature>
<dbReference type="SUPFAM" id="SSF53098">
    <property type="entry name" value="Ribonuclease H-like"/>
    <property type="match status" value="1"/>
</dbReference>
<proteinExistence type="predicted"/>
<dbReference type="Pfam" id="PF00098">
    <property type="entry name" value="zf-CCHC"/>
    <property type="match status" value="1"/>
</dbReference>
<organism evidence="6 7">
    <name type="scientific">Tanacetum coccineum</name>
    <dbReference type="NCBI Taxonomy" id="301880"/>
    <lineage>
        <taxon>Eukaryota</taxon>
        <taxon>Viridiplantae</taxon>
        <taxon>Streptophyta</taxon>
        <taxon>Embryophyta</taxon>
        <taxon>Tracheophyta</taxon>
        <taxon>Spermatophyta</taxon>
        <taxon>Magnoliopsida</taxon>
        <taxon>eudicotyledons</taxon>
        <taxon>Gunneridae</taxon>
        <taxon>Pentapetalae</taxon>
        <taxon>asterids</taxon>
        <taxon>campanulids</taxon>
        <taxon>Asterales</taxon>
        <taxon>Asteraceae</taxon>
        <taxon>Asteroideae</taxon>
        <taxon>Anthemideae</taxon>
        <taxon>Anthemidinae</taxon>
        <taxon>Tanacetum</taxon>
    </lineage>
</organism>
<evidence type="ECO:0000256" key="2">
    <source>
        <dbReference type="PROSITE-ProRule" id="PRU00047"/>
    </source>
</evidence>
<dbReference type="InterPro" id="IPR012337">
    <property type="entry name" value="RNaseH-like_sf"/>
</dbReference>
<dbReference type="Pfam" id="PF22936">
    <property type="entry name" value="Pol_BBD"/>
    <property type="match status" value="1"/>
</dbReference>
<feature type="domain" description="CCHC-type" evidence="4">
    <location>
        <begin position="188"/>
        <end position="203"/>
    </location>
</feature>
<keyword evidence="1" id="KW-0378">Hydrolase</keyword>
<dbReference type="PANTHER" id="PTHR42648">
    <property type="entry name" value="TRANSPOSASE, PUTATIVE-RELATED"/>
    <property type="match status" value="1"/>
</dbReference>
<evidence type="ECO:0000256" key="3">
    <source>
        <dbReference type="SAM" id="MobiDB-lite"/>
    </source>
</evidence>
<dbReference type="PROSITE" id="PS50994">
    <property type="entry name" value="INTEGRASE"/>
    <property type="match status" value="1"/>
</dbReference>
<evidence type="ECO:0000313" key="6">
    <source>
        <dbReference type="EMBL" id="GJT62323.1"/>
    </source>
</evidence>
<dbReference type="Pfam" id="PF00665">
    <property type="entry name" value="rve"/>
    <property type="match status" value="1"/>
</dbReference>
<evidence type="ECO:0000259" key="4">
    <source>
        <dbReference type="PROSITE" id="PS50158"/>
    </source>
</evidence>
<evidence type="ECO:0000259" key="5">
    <source>
        <dbReference type="PROSITE" id="PS50994"/>
    </source>
</evidence>
<evidence type="ECO:0000256" key="1">
    <source>
        <dbReference type="ARBA" id="ARBA00022670"/>
    </source>
</evidence>
<sequence>MGDKGDKNEKENPISLHYPMLTRSNYVAWAIKMRVHLSKDSRGSVVVTSREATTKDAWETLKTMFIGAERVKTAKVEEAYVVKKLLCAVPSKFLQIASTIEQFADLDNMTVEKVIGKWLERSKKKGDEEQRTLQRNTRSSGSNNRGRGRGRGRGNYSNRGGRHGGGSFQNRDGGRGSTSNYDKSKVQCYNCQDLGHYAYECKNPRKERNQEANLTQKDDEPALLLYVRHEVNEEVFLNEKHLTPKLKNLNEESNTSKVWYLDNGASNHMTGDRDKFSDIDRSVQGTWRYDTDKWGTFMGSRQEWKIAHEVDDFSRVMWVYMLKSKDEALGMFQKFCVLVENETSVKVKTLRSDRGGEFNSKAFTEYCNDTGLKHHFTAPYSPQQNGVVERRNRSVIEMTRSMMKSMEVPDTLWGEAVCQAVYI</sequence>
<dbReference type="SUPFAM" id="SSF57756">
    <property type="entry name" value="Retrovirus zinc finger-like domains"/>
    <property type="match status" value="1"/>
</dbReference>
<dbReference type="InterPro" id="IPR039537">
    <property type="entry name" value="Retrotran_Ty1/copia-like"/>
</dbReference>
<dbReference type="Proteomes" id="UP001151760">
    <property type="component" value="Unassembled WGS sequence"/>
</dbReference>
<protein>
    <submittedName>
        <fullName evidence="6">Zinc finger, CCHC-type containing protein</fullName>
    </submittedName>
</protein>
<evidence type="ECO:0000313" key="7">
    <source>
        <dbReference type="Proteomes" id="UP001151760"/>
    </source>
</evidence>
<gene>
    <name evidence="6" type="ORF">Tco_1005856</name>
</gene>
<dbReference type="PANTHER" id="PTHR42648:SF25">
    <property type="entry name" value="RNA-DIRECTED DNA POLYMERASE"/>
    <property type="match status" value="1"/>
</dbReference>
<dbReference type="InterPro" id="IPR036397">
    <property type="entry name" value="RNaseH_sf"/>
</dbReference>
<dbReference type="EMBL" id="BQNB010017366">
    <property type="protein sequence ID" value="GJT62323.1"/>
    <property type="molecule type" value="Genomic_DNA"/>
</dbReference>
<dbReference type="Gene3D" id="3.30.420.10">
    <property type="entry name" value="Ribonuclease H-like superfamily/Ribonuclease H"/>
    <property type="match status" value="1"/>
</dbReference>
<reference evidence="6" key="2">
    <citation type="submission" date="2022-01" db="EMBL/GenBank/DDBJ databases">
        <authorList>
            <person name="Yamashiro T."/>
            <person name="Shiraishi A."/>
            <person name="Satake H."/>
            <person name="Nakayama K."/>
        </authorList>
    </citation>
    <scope>NUCLEOTIDE SEQUENCE</scope>
</reference>
<dbReference type="Gene3D" id="4.10.60.10">
    <property type="entry name" value="Zinc finger, CCHC-type"/>
    <property type="match status" value="1"/>
</dbReference>
<feature type="compositionally biased region" description="Basic and acidic residues" evidence="3">
    <location>
        <begin position="123"/>
        <end position="132"/>
    </location>
</feature>
<dbReference type="InterPro" id="IPR001878">
    <property type="entry name" value="Znf_CCHC"/>
</dbReference>
<name>A0ABQ5FGF0_9ASTR</name>
<comment type="caution">
    <text evidence="6">The sequence shown here is derived from an EMBL/GenBank/DDBJ whole genome shotgun (WGS) entry which is preliminary data.</text>
</comment>
<reference evidence="6" key="1">
    <citation type="journal article" date="2022" name="Int. J. Mol. Sci.">
        <title>Draft Genome of Tanacetum Coccineum: Genomic Comparison of Closely Related Tanacetum-Family Plants.</title>
        <authorList>
            <person name="Yamashiro T."/>
            <person name="Shiraishi A."/>
            <person name="Nakayama K."/>
            <person name="Satake H."/>
        </authorList>
    </citation>
    <scope>NUCLEOTIDE SEQUENCE</scope>
</reference>
<feature type="compositionally biased region" description="Low complexity" evidence="3">
    <location>
        <begin position="135"/>
        <end position="145"/>
    </location>
</feature>
<accession>A0ABQ5FGF0</accession>
<dbReference type="InterPro" id="IPR054722">
    <property type="entry name" value="PolX-like_BBD"/>
</dbReference>
<keyword evidence="7" id="KW-1185">Reference proteome</keyword>
<keyword evidence="1" id="KW-0645">Protease</keyword>
<dbReference type="PROSITE" id="PS50158">
    <property type="entry name" value="ZF_CCHC"/>
    <property type="match status" value="1"/>
</dbReference>
<keyword evidence="2" id="KW-0862">Zinc</keyword>
<dbReference type="SMART" id="SM00343">
    <property type="entry name" value="ZnF_C2HC"/>
    <property type="match status" value="1"/>
</dbReference>
<feature type="domain" description="Integrase catalytic" evidence="5">
    <location>
        <begin position="278"/>
        <end position="423"/>
    </location>
</feature>
<dbReference type="InterPro" id="IPR036875">
    <property type="entry name" value="Znf_CCHC_sf"/>
</dbReference>
<keyword evidence="2" id="KW-0863">Zinc-finger</keyword>